<evidence type="ECO:0000313" key="2">
    <source>
        <dbReference type="Proteomes" id="UP000257479"/>
    </source>
</evidence>
<evidence type="ECO:0000313" key="1">
    <source>
        <dbReference type="EMBL" id="HAN26061.1"/>
    </source>
</evidence>
<proteinExistence type="predicted"/>
<dbReference type="Proteomes" id="UP000257479">
    <property type="component" value="Unassembled WGS sequence"/>
</dbReference>
<comment type="caution">
    <text evidence="1">The sequence shown here is derived from an EMBL/GenBank/DDBJ whole genome shotgun (WGS) entry which is preliminary data.</text>
</comment>
<gene>
    <name evidence="1" type="ORF">DCP95_16060</name>
</gene>
<reference evidence="1 2" key="1">
    <citation type="journal article" date="2018" name="Nat. Biotechnol.">
        <title>A standardized bacterial taxonomy based on genome phylogeny substantially revises the tree of life.</title>
        <authorList>
            <person name="Parks D.H."/>
            <person name="Chuvochina M."/>
            <person name="Waite D.W."/>
            <person name="Rinke C."/>
            <person name="Skarshewski A."/>
            <person name="Chaumeil P.A."/>
            <person name="Hugenholtz P."/>
        </authorList>
    </citation>
    <scope>NUCLEOTIDE SEQUENCE [LARGE SCALE GENOMIC DNA]</scope>
    <source>
        <strain evidence="1">UBA9152</strain>
    </source>
</reference>
<dbReference type="EMBL" id="DMNG01000279">
    <property type="protein sequence ID" value="HAN26061.1"/>
    <property type="molecule type" value="Genomic_DNA"/>
</dbReference>
<dbReference type="AlphaFoldDB" id="A0A3C1KHI1"/>
<organism evidence="1 2">
    <name type="scientific">Microbacterium ginsengisoli</name>
    <dbReference type="NCBI Taxonomy" id="400772"/>
    <lineage>
        <taxon>Bacteria</taxon>
        <taxon>Bacillati</taxon>
        <taxon>Actinomycetota</taxon>
        <taxon>Actinomycetes</taxon>
        <taxon>Micrococcales</taxon>
        <taxon>Microbacteriaceae</taxon>
        <taxon>Microbacterium</taxon>
    </lineage>
</organism>
<accession>A0A3C1KHI1</accession>
<sequence>MIAIAPAQIQPPTLEQARALTGALNRETEPDTLTRARWRVNVTFEAFYDDEPGEPDQAIRDVLTDLIHEARARGVDVDDAIRRATEMADLERADWTER</sequence>
<name>A0A3C1KHI1_9MICO</name>
<protein>
    <submittedName>
        <fullName evidence="1">Uncharacterized protein</fullName>
    </submittedName>
</protein>